<keyword evidence="2" id="KW-0548">Nucleotidyltransferase</keyword>
<name>A0A5C6A7U1_9BACT</name>
<dbReference type="EMBL" id="SJPR01000004">
    <property type="protein sequence ID" value="TWT96004.1"/>
    <property type="molecule type" value="Genomic_DNA"/>
</dbReference>
<dbReference type="InterPro" id="IPR036873">
    <property type="entry name" value="Rhodanese-like_dom_sf"/>
</dbReference>
<dbReference type="Proteomes" id="UP000317421">
    <property type="component" value="Unassembled WGS sequence"/>
</dbReference>
<protein>
    <submittedName>
        <fullName evidence="2">Putative adenylyltransferase/sulfurtransferase MoeZ</fullName>
    </submittedName>
</protein>
<feature type="domain" description="Rhodanese" evidence="1">
    <location>
        <begin position="19"/>
        <end position="108"/>
    </location>
</feature>
<proteinExistence type="predicted"/>
<dbReference type="InterPro" id="IPR001763">
    <property type="entry name" value="Rhodanese-like_dom"/>
</dbReference>
<dbReference type="Gene3D" id="3.40.250.10">
    <property type="entry name" value="Rhodanese-like domain"/>
    <property type="match status" value="1"/>
</dbReference>
<dbReference type="GO" id="GO:0016779">
    <property type="term" value="F:nucleotidyltransferase activity"/>
    <property type="evidence" value="ECO:0007669"/>
    <property type="project" value="UniProtKB-KW"/>
</dbReference>
<comment type="caution">
    <text evidence="2">The sequence shown here is derived from an EMBL/GenBank/DDBJ whole genome shotgun (WGS) entry which is preliminary data.</text>
</comment>
<dbReference type="SMART" id="SM00450">
    <property type="entry name" value="RHOD"/>
    <property type="match status" value="1"/>
</dbReference>
<gene>
    <name evidence="2" type="primary">moeZ</name>
    <name evidence="2" type="ORF">Pla108_30840</name>
</gene>
<dbReference type="InterPro" id="IPR050229">
    <property type="entry name" value="GlpE_sulfurtransferase"/>
</dbReference>
<reference evidence="2 3" key="1">
    <citation type="submission" date="2019-02" db="EMBL/GenBank/DDBJ databases">
        <title>Deep-cultivation of Planctomycetes and their phenomic and genomic characterization uncovers novel biology.</title>
        <authorList>
            <person name="Wiegand S."/>
            <person name="Jogler M."/>
            <person name="Boedeker C."/>
            <person name="Pinto D."/>
            <person name="Vollmers J."/>
            <person name="Rivas-Marin E."/>
            <person name="Kohn T."/>
            <person name="Peeters S.H."/>
            <person name="Heuer A."/>
            <person name="Rast P."/>
            <person name="Oberbeckmann S."/>
            <person name="Bunk B."/>
            <person name="Jeske O."/>
            <person name="Meyerdierks A."/>
            <person name="Storesund J.E."/>
            <person name="Kallscheuer N."/>
            <person name="Luecker S."/>
            <person name="Lage O.M."/>
            <person name="Pohl T."/>
            <person name="Merkel B.J."/>
            <person name="Hornburger P."/>
            <person name="Mueller R.-W."/>
            <person name="Bruemmer F."/>
            <person name="Labrenz M."/>
            <person name="Spormann A.M."/>
            <person name="Op Den Camp H."/>
            <person name="Overmann J."/>
            <person name="Amann R."/>
            <person name="Jetten M.S.M."/>
            <person name="Mascher T."/>
            <person name="Medema M.H."/>
            <person name="Devos D.P."/>
            <person name="Kaster A.-K."/>
            <person name="Ovreas L."/>
            <person name="Rohde M."/>
            <person name="Galperin M.Y."/>
            <person name="Jogler C."/>
        </authorList>
    </citation>
    <scope>NUCLEOTIDE SEQUENCE [LARGE SCALE GENOMIC DNA]</scope>
    <source>
        <strain evidence="2 3">Pla108</strain>
    </source>
</reference>
<sequence>MNELPLEVSCAELKGRLDDGVELMLVDCREPFEHEVVRLPDACLMPMGTIPSRVAELAAVEGPLVVYCHHGMRSAQTAAWLRENGVPQAQSLAGGVDAWATEIDPTLPRY</sequence>
<evidence type="ECO:0000313" key="2">
    <source>
        <dbReference type="EMBL" id="TWT96004.1"/>
    </source>
</evidence>
<dbReference type="PANTHER" id="PTHR43031:SF17">
    <property type="entry name" value="SULFURTRANSFERASE YTWF-RELATED"/>
    <property type="match status" value="1"/>
</dbReference>
<accession>A0A5C6A7U1</accession>
<evidence type="ECO:0000259" key="1">
    <source>
        <dbReference type="PROSITE" id="PS50206"/>
    </source>
</evidence>
<keyword evidence="3" id="KW-1185">Reference proteome</keyword>
<dbReference type="AlphaFoldDB" id="A0A5C6A7U1"/>
<dbReference type="RefSeq" id="WP_197526599.1">
    <property type="nucleotide sequence ID" value="NZ_SJPR01000004.1"/>
</dbReference>
<dbReference type="SUPFAM" id="SSF52821">
    <property type="entry name" value="Rhodanese/Cell cycle control phosphatase"/>
    <property type="match status" value="1"/>
</dbReference>
<keyword evidence="2" id="KW-0808">Transferase</keyword>
<organism evidence="2 3">
    <name type="scientific">Botrimarina colliarenosi</name>
    <dbReference type="NCBI Taxonomy" id="2528001"/>
    <lineage>
        <taxon>Bacteria</taxon>
        <taxon>Pseudomonadati</taxon>
        <taxon>Planctomycetota</taxon>
        <taxon>Planctomycetia</taxon>
        <taxon>Pirellulales</taxon>
        <taxon>Lacipirellulaceae</taxon>
        <taxon>Botrimarina</taxon>
    </lineage>
</organism>
<dbReference type="Pfam" id="PF00581">
    <property type="entry name" value="Rhodanese"/>
    <property type="match status" value="1"/>
</dbReference>
<dbReference type="PROSITE" id="PS50206">
    <property type="entry name" value="RHODANESE_3"/>
    <property type="match status" value="1"/>
</dbReference>
<evidence type="ECO:0000313" key="3">
    <source>
        <dbReference type="Proteomes" id="UP000317421"/>
    </source>
</evidence>
<dbReference type="PANTHER" id="PTHR43031">
    <property type="entry name" value="FAD-DEPENDENT OXIDOREDUCTASE"/>
    <property type="match status" value="1"/>
</dbReference>